<sequence length="52" mass="5612">MPEERLDRLGDNSLSCGELGSLLNRYALSGVSPRLLSRGSLAVPKPALTLMR</sequence>
<comment type="caution">
    <text evidence="1">The sequence shown here is derived from an EMBL/GenBank/DDBJ whole genome shotgun (WGS) entry which is preliminary data.</text>
</comment>
<organism evidence="1 2">
    <name type="scientific">Pontibacillus salipaludis</name>
    <dbReference type="NCBI Taxonomy" id="1697394"/>
    <lineage>
        <taxon>Bacteria</taxon>
        <taxon>Bacillati</taxon>
        <taxon>Bacillota</taxon>
        <taxon>Bacilli</taxon>
        <taxon>Bacillales</taxon>
        <taxon>Bacillaceae</taxon>
        <taxon>Pontibacillus</taxon>
    </lineage>
</organism>
<accession>A0ABQ1PRD6</accession>
<keyword evidence="2" id="KW-1185">Reference proteome</keyword>
<evidence type="ECO:0000313" key="1">
    <source>
        <dbReference type="EMBL" id="GGD01757.1"/>
    </source>
</evidence>
<name>A0ABQ1PRD6_9BACI</name>
<evidence type="ECO:0000313" key="2">
    <source>
        <dbReference type="Proteomes" id="UP000642571"/>
    </source>
</evidence>
<proteinExistence type="predicted"/>
<gene>
    <name evidence="1" type="ORF">GCM10011389_06420</name>
</gene>
<reference evidence="2" key="1">
    <citation type="journal article" date="2019" name="Int. J. Syst. Evol. Microbiol.">
        <title>The Global Catalogue of Microorganisms (GCM) 10K type strain sequencing project: providing services to taxonomists for standard genome sequencing and annotation.</title>
        <authorList>
            <consortium name="The Broad Institute Genomics Platform"/>
            <consortium name="The Broad Institute Genome Sequencing Center for Infectious Disease"/>
            <person name="Wu L."/>
            <person name="Ma J."/>
        </authorList>
    </citation>
    <scope>NUCLEOTIDE SEQUENCE [LARGE SCALE GENOMIC DNA]</scope>
    <source>
        <strain evidence="2">CGMCC 1.15353</strain>
    </source>
</reference>
<dbReference type="Proteomes" id="UP000642571">
    <property type="component" value="Unassembled WGS sequence"/>
</dbReference>
<protein>
    <submittedName>
        <fullName evidence="1">Uncharacterized protein</fullName>
    </submittedName>
</protein>
<dbReference type="EMBL" id="BMIN01000002">
    <property type="protein sequence ID" value="GGD01757.1"/>
    <property type="molecule type" value="Genomic_DNA"/>
</dbReference>